<keyword evidence="4" id="KW-0597">Phosphoprotein</keyword>
<feature type="transmembrane region" description="Helical" evidence="18">
    <location>
        <begin position="633"/>
        <end position="652"/>
    </location>
</feature>
<proteinExistence type="inferred from homology"/>
<keyword evidence="9 17" id="KW-0460">Magnesium</keyword>
<dbReference type="GO" id="GO:1990531">
    <property type="term" value="C:phospholipid-translocating ATPase complex"/>
    <property type="evidence" value="ECO:0007669"/>
    <property type="project" value="EnsemblFungi"/>
</dbReference>
<keyword evidence="7 16" id="KW-0547">Nucleotide-binding</keyword>
<comment type="similarity">
    <text evidence="3 18">Belongs to the cation transport ATPase (P-type) (TC 3.A.3) family. Type IV subfamily.</text>
</comment>
<evidence type="ECO:0000256" key="15">
    <source>
        <dbReference type="PIRSR" id="PIRSR606539-1"/>
    </source>
</evidence>
<feature type="binding site" evidence="17">
    <location>
        <position position="1259"/>
    </location>
    <ligand>
        <name>Mg(2+)</name>
        <dbReference type="ChEBI" id="CHEBI:18420"/>
    </ligand>
</feature>
<dbReference type="VEuPathDB" id="FungiDB:SJAG_00669"/>
<feature type="binding site" evidence="16">
    <location>
        <position position="856"/>
    </location>
    <ligand>
        <name>ATP</name>
        <dbReference type="ChEBI" id="CHEBI:30616"/>
    </ligand>
</feature>
<feature type="binding site" evidence="16">
    <location>
        <position position="1120"/>
    </location>
    <ligand>
        <name>ATP</name>
        <dbReference type="ChEBI" id="CHEBI:30616"/>
    </ligand>
</feature>
<dbReference type="PANTHER" id="PTHR24092">
    <property type="entry name" value="PROBABLE PHOSPHOLIPID-TRANSPORTING ATPASE"/>
    <property type="match status" value="1"/>
</dbReference>
<evidence type="ECO:0000256" key="14">
    <source>
        <dbReference type="ARBA" id="ARBA00049128"/>
    </source>
</evidence>
<gene>
    <name evidence="24" type="primary">dnf1</name>
    <name evidence="23" type="ORF">SJAG_00669</name>
</gene>
<dbReference type="PANTHER" id="PTHR24092:SF174">
    <property type="entry name" value="PHOSPHOLIPID-TRANSPORTING ATPASE DNF3-RELATED"/>
    <property type="match status" value="1"/>
</dbReference>
<dbReference type="GO" id="GO:0045332">
    <property type="term" value="P:phospholipid translocation"/>
    <property type="evidence" value="ECO:0000318"/>
    <property type="project" value="GO_Central"/>
</dbReference>
<evidence type="ECO:0000256" key="12">
    <source>
        <dbReference type="ARBA" id="ARBA00023136"/>
    </source>
</evidence>
<feature type="binding site" evidence="16">
    <location>
        <position position="807"/>
    </location>
    <ligand>
        <name>ATP</name>
        <dbReference type="ChEBI" id="CHEBI:30616"/>
    </ligand>
</feature>
<evidence type="ECO:0000256" key="16">
    <source>
        <dbReference type="PIRSR" id="PIRSR606539-2"/>
    </source>
</evidence>
<dbReference type="PRINTS" id="PR00119">
    <property type="entry name" value="CATATPASE"/>
</dbReference>
<comment type="cofactor">
    <cofactor evidence="17">
        <name>Mg(2+)</name>
        <dbReference type="ChEBI" id="CHEBI:18420"/>
    </cofactor>
</comment>
<feature type="compositionally biased region" description="Basic residues" evidence="19">
    <location>
        <begin position="35"/>
        <end position="47"/>
    </location>
</feature>
<keyword evidence="25" id="KW-1185">Reference proteome</keyword>
<evidence type="ECO:0000313" key="25">
    <source>
        <dbReference type="Proteomes" id="UP000001744"/>
    </source>
</evidence>
<feature type="binding site" evidence="17">
    <location>
        <position position="700"/>
    </location>
    <ligand>
        <name>Mg(2+)</name>
        <dbReference type="ChEBI" id="CHEBI:18420"/>
    </ligand>
</feature>
<evidence type="ECO:0000256" key="8">
    <source>
        <dbReference type="ARBA" id="ARBA00022840"/>
    </source>
</evidence>
<dbReference type="SUPFAM" id="SSF81653">
    <property type="entry name" value="Calcium ATPase, transduction domain A"/>
    <property type="match status" value="1"/>
</dbReference>
<dbReference type="GO" id="GO:0032456">
    <property type="term" value="P:endocytic recycling"/>
    <property type="evidence" value="ECO:0000318"/>
    <property type="project" value="GO_Central"/>
</dbReference>
<dbReference type="RefSeq" id="XP_002171940.1">
    <property type="nucleotide sequence ID" value="XM_002171904.2"/>
</dbReference>
<feature type="binding site" evidence="16">
    <location>
        <position position="879"/>
    </location>
    <ligand>
        <name>ATP</name>
        <dbReference type="ChEBI" id="CHEBI:30616"/>
    </ligand>
</feature>
<evidence type="ECO:0000256" key="19">
    <source>
        <dbReference type="SAM" id="MobiDB-lite"/>
    </source>
</evidence>
<dbReference type="Gene3D" id="3.40.50.1000">
    <property type="entry name" value="HAD superfamily/HAD-like"/>
    <property type="match status" value="2"/>
</dbReference>
<evidence type="ECO:0000259" key="22">
    <source>
        <dbReference type="Pfam" id="PF16212"/>
    </source>
</evidence>
<dbReference type="InterPro" id="IPR059000">
    <property type="entry name" value="ATPase_P-type_domA"/>
</dbReference>
<feature type="transmembrane region" description="Helical" evidence="18">
    <location>
        <begin position="590"/>
        <end position="613"/>
    </location>
</feature>
<evidence type="ECO:0000256" key="1">
    <source>
        <dbReference type="ARBA" id="ARBA00004141"/>
    </source>
</evidence>
<evidence type="ECO:0000256" key="3">
    <source>
        <dbReference type="ARBA" id="ARBA00008109"/>
    </source>
</evidence>
<dbReference type="InterPro" id="IPR018303">
    <property type="entry name" value="ATPase_P-typ_P_site"/>
</dbReference>
<dbReference type="SUPFAM" id="SSF81665">
    <property type="entry name" value="Calcium ATPase, transmembrane domain M"/>
    <property type="match status" value="1"/>
</dbReference>
<feature type="region of interest" description="Disordered" evidence="19">
    <location>
        <begin position="337"/>
        <end position="360"/>
    </location>
</feature>
<evidence type="ECO:0000313" key="23">
    <source>
        <dbReference type="EMBL" id="EEB05647.1"/>
    </source>
</evidence>
<dbReference type="HOGENOM" id="CLU_000846_5_2_1"/>
<dbReference type="FunFam" id="3.40.50.1000:FF:000014">
    <property type="entry name" value="Phospholipid-transporting ATPase"/>
    <property type="match status" value="1"/>
</dbReference>
<feature type="binding site" evidence="16">
    <location>
        <position position="1238"/>
    </location>
    <ligand>
        <name>ATP</name>
        <dbReference type="ChEBI" id="CHEBI:30616"/>
    </ligand>
</feature>
<keyword evidence="12 18" id="KW-0472">Membrane</keyword>
<dbReference type="InterPro" id="IPR008250">
    <property type="entry name" value="ATPase_P-typ_transduc_dom_A_sf"/>
</dbReference>
<dbReference type="Pfam" id="PF16209">
    <property type="entry name" value="PhoLip_ATPase_N"/>
    <property type="match status" value="1"/>
</dbReference>
<feature type="domain" description="P-type ATPase A" evidence="20">
    <location>
        <begin position="434"/>
        <end position="569"/>
    </location>
</feature>
<dbReference type="InterPro" id="IPR032631">
    <property type="entry name" value="P-type_ATPase_N"/>
</dbReference>
<evidence type="ECO:0000256" key="2">
    <source>
        <dbReference type="ARBA" id="ARBA00004308"/>
    </source>
</evidence>
<dbReference type="Pfam" id="PF00122">
    <property type="entry name" value="E1-E2_ATPase"/>
    <property type="match status" value="1"/>
</dbReference>
<feature type="transmembrane region" description="Helical" evidence="18">
    <location>
        <begin position="1398"/>
        <end position="1423"/>
    </location>
</feature>
<dbReference type="STRING" id="402676.B6JW96"/>
<feature type="region of interest" description="Disordered" evidence="19">
    <location>
        <begin position="1"/>
        <end position="73"/>
    </location>
</feature>
<dbReference type="OMA" id="VSENEMF"/>
<feature type="transmembrane region" description="Helical" evidence="18">
    <location>
        <begin position="273"/>
        <end position="291"/>
    </location>
</feature>
<dbReference type="eggNOG" id="KOG0206">
    <property type="taxonomic scope" value="Eukaryota"/>
</dbReference>
<dbReference type="Gene3D" id="1.20.1110.10">
    <property type="entry name" value="Calcium-transporting ATPase, transmembrane domain"/>
    <property type="match status" value="1"/>
</dbReference>
<feature type="binding site" evidence="16">
    <location>
        <position position="1119"/>
    </location>
    <ligand>
        <name>ATP</name>
        <dbReference type="ChEBI" id="CHEBI:30616"/>
    </ligand>
</feature>
<feature type="binding site" evidence="16">
    <location>
        <position position="1038"/>
    </location>
    <ligand>
        <name>ATP</name>
        <dbReference type="ChEBI" id="CHEBI:30616"/>
    </ligand>
</feature>
<dbReference type="Pfam" id="PF00702">
    <property type="entry name" value="Hydrolase"/>
    <property type="match status" value="1"/>
</dbReference>
<evidence type="ECO:0000256" key="5">
    <source>
        <dbReference type="ARBA" id="ARBA00022692"/>
    </source>
</evidence>
<dbReference type="GO" id="GO:0140346">
    <property type="term" value="F:phosphatidylserine flippase activity"/>
    <property type="evidence" value="ECO:0007669"/>
    <property type="project" value="EnsemblFungi"/>
</dbReference>
<dbReference type="NCBIfam" id="TIGR01494">
    <property type="entry name" value="ATPase_P-type"/>
    <property type="match status" value="1"/>
</dbReference>
<feature type="compositionally biased region" description="Polar residues" evidence="19">
    <location>
        <begin position="1"/>
        <end position="30"/>
    </location>
</feature>
<dbReference type="GO" id="GO:0007124">
    <property type="term" value="P:pseudohyphal growth"/>
    <property type="evidence" value="ECO:0007669"/>
    <property type="project" value="EnsemblFungi"/>
</dbReference>
<dbReference type="InterPro" id="IPR001757">
    <property type="entry name" value="P_typ_ATPase"/>
</dbReference>
<keyword evidence="10 18" id="KW-1278">Translocase</keyword>
<dbReference type="Pfam" id="PF08282">
    <property type="entry name" value="Hydrolase_3"/>
    <property type="match status" value="1"/>
</dbReference>
<dbReference type="GeneID" id="7050706"/>
<keyword evidence="11 18" id="KW-1133">Transmembrane helix</keyword>
<accession>B6JW96</accession>
<evidence type="ECO:0000256" key="7">
    <source>
        <dbReference type="ARBA" id="ARBA00022741"/>
    </source>
</evidence>
<dbReference type="EC" id="7.6.2.1" evidence="18"/>
<feature type="binding site" evidence="17">
    <location>
        <position position="702"/>
    </location>
    <ligand>
        <name>Mg(2+)</name>
        <dbReference type="ChEBI" id="CHEBI:18420"/>
    </ligand>
</feature>
<feature type="binding site" evidence="16">
    <location>
        <position position="701"/>
    </location>
    <ligand>
        <name>ATP</name>
        <dbReference type="ChEBI" id="CHEBI:30616"/>
    </ligand>
</feature>
<evidence type="ECO:0000256" key="11">
    <source>
        <dbReference type="ARBA" id="ARBA00022989"/>
    </source>
</evidence>
<evidence type="ECO:0000256" key="17">
    <source>
        <dbReference type="PIRSR" id="PIRSR606539-3"/>
    </source>
</evidence>
<reference evidence="23 25" key="1">
    <citation type="journal article" date="2011" name="Science">
        <title>Comparative functional genomics of the fission yeasts.</title>
        <authorList>
            <person name="Rhind N."/>
            <person name="Chen Z."/>
            <person name="Yassour M."/>
            <person name="Thompson D.A."/>
            <person name="Haas B.J."/>
            <person name="Habib N."/>
            <person name="Wapinski I."/>
            <person name="Roy S."/>
            <person name="Lin M.F."/>
            <person name="Heiman D.I."/>
            <person name="Young S.K."/>
            <person name="Furuya K."/>
            <person name="Guo Y."/>
            <person name="Pidoux A."/>
            <person name="Chen H.M."/>
            <person name="Robbertse B."/>
            <person name="Goldberg J.M."/>
            <person name="Aoki K."/>
            <person name="Bayne E.H."/>
            <person name="Berlin A.M."/>
            <person name="Desjardins C.A."/>
            <person name="Dobbs E."/>
            <person name="Dukaj L."/>
            <person name="Fan L."/>
            <person name="FitzGerald M.G."/>
            <person name="French C."/>
            <person name="Gujja S."/>
            <person name="Hansen K."/>
            <person name="Keifenheim D."/>
            <person name="Levin J.Z."/>
            <person name="Mosher R.A."/>
            <person name="Mueller C.A."/>
            <person name="Pfiffner J."/>
            <person name="Priest M."/>
            <person name="Russ C."/>
            <person name="Smialowska A."/>
            <person name="Swoboda P."/>
            <person name="Sykes S.M."/>
            <person name="Vaughn M."/>
            <person name="Vengrova S."/>
            <person name="Yoder R."/>
            <person name="Zeng Q."/>
            <person name="Allshire R."/>
            <person name="Baulcombe D."/>
            <person name="Birren B.W."/>
            <person name="Brown W."/>
            <person name="Ekwall K."/>
            <person name="Kellis M."/>
            <person name="Leatherwood J."/>
            <person name="Levin H."/>
            <person name="Margalit H."/>
            <person name="Martienssen R."/>
            <person name="Nieduszynski C.A."/>
            <person name="Spatafora J.W."/>
            <person name="Friedman N."/>
            <person name="Dalgaard J.Z."/>
            <person name="Baumann P."/>
            <person name="Niki H."/>
            <person name="Regev A."/>
            <person name="Nusbaum C."/>
        </authorList>
    </citation>
    <scope>NUCLEOTIDE SEQUENCE [LARGE SCALE GENOMIC DNA]</scope>
    <source>
        <strain evidence="25">yFS275 / FY16936</strain>
    </source>
</reference>
<dbReference type="SUPFAM" id="SSF81660">
    <property type="entry name" value="Metal cation-transporting ATPase, ATP-binding domain N"/>
    <property type="match status" value="1"/>
</dbReference>
<dbReference type="GO" id="GO:0005524">
    <property type="term" value="F:ATP binding"/>
    <property type="evidence" value="ECO:0007669"/>
    <property type="project" value="UniProtKB-UniRule"/>
</dbReference>
<dbReference type="GO" id="GO:0140326">
    <property type="term" value="F:ATPase-coupled intramembrane lipid transporter activity"/>
    <property type="evidence" value="ECO:0000318"/>
    <property type="project" value="GO_Central"/>
</dbReference>
<feature type="transmembrane region" description="Helical" evidence="18">
    <location>
        <begin position="1429"/>
        <end position="1448"/>
    </location>
</feature>
<dbReference type="InterPro" id="IPR036412">
    <property type="entry name" value="HAD-like_sf"/>
</dbReference>
<comment type="catalytic activity">
    <reaction evidence="13 18">
        <text>ATP + H2O + phospholipidSide 1 = ADP + phosphate + phospholipidSide 2.</text>
        <dbReference type="EC" id="7.6.2.1"/>
    </reaction>
</comment>
<dbReference type="InterPro" id="IPR023299">
    <property type="entry name" value="ATPase_P-typ_cyto_dom_N"/>
</dbReference>
<evidence type="ECO:0000256" key="10">
    <source>
        <dbReference type="ARBA" id="ARBA00022967"/>
    </source>
</evidence>
<evidence type="ECO:0000259" key="20">
    <source>
        <dbReference type="Pfam" id="PF00122"/>
    </source>
</evidence>
<sequence length="1580" mass="178561">MGVDDTSIQPRLSSETTHSLSIQEQQTSNHGGIMSKKHKKNRNRPRVRFFTSDNENKEEEEHHVSESDDAQSVRTINEQLGLDDIRAIDNADFSVLNEPPPAHDASDTYESASSMRKALSADAEQDNNVHVSFQDGFAMEIPLQNLPPPVEENAPQTQRLFIPPELLRIKKKRRLHFFNPMQWLGDKIAAFSNKDHRYLSSGNRRRIIINPESCESQIDSRNGKPFIGNEIITSRYTKYNFLPLQIIAQFSKVANCYFLLISILQMIPGWSTTGTYTTIIPLLLFITISICREGYDSCRRSSLDRVENANQVKVLRHVRNEFPVAKKTLRTRFHRRHPSSGMTKCTMDSKESVETKEVKDTTKEFKEAAFTATEPLEASAPPASTSLNTVVEETSTATVGPAPSIEATIAPSDTDSVRPTVNADPSAIPSTFFWSECDWKDVRVGDIIRLTSDEAVPADVIALSCSSPIGAMYVETAALDGETSLKTKLINSTLQKRCCTVDKITKLRGECISEDPNGDLYNFTGVFNLEDCKHEIPLSNNDIIYRGSIIRNTKELFALVVFTGEETKIRMNAVQKVHVKTPVMQKITNGIVSFIFVFVLSMAIFCTAAYFVWQNNNEDKLWYMFGNHLSVMPVLISFIILFNTMVPISLYVSMEVIRAFQSFLIQNDLDMYYEPTATHAVVRTSTILEDLGQVTHIFSDKTGTLTDNIMLFRHLIVAGQSWQHLGPEKPKLYVPGAKPGDKLEEYNDPELEGTTVQMLRCMHENPYTNFSKMVRMFLLNLALCHTCFPTLDEETDSYKYQTTSPDELALVHTAQQLGYVVTERDVDSVSIRQHYPLDSYSKPTTKSYRILNVIEFNSKRKRMSVIVRMPNGRICLFCKGADSVIIPRLRLNKLAHKKLNTVNQQKNLKKSVEIDRAIARHSQSTARPSLTASRPSMNRHRRDYIQNMNSWLDERRANILGPRPRSSTSVLQPRRVAPMARHSLAYGENVQSFSGHQHQHRRNNSFARNFNEAITKDDAAMFESTFSNLNSFASEGLRTLLYTHRYLTEEEYSEWKSLNDEAASSLTNRQELVEAAAELIETKLELTGATAIEDKLQDGVPETINAIQRAGISFWMLTGDKRETAINIGHSCGIIKEFSTVVILGVRDPSEGSDESVKGGKRLSMDHHNFTDPFSIMIDQLVSSHEAIRLKKLAHLVLVVDGSTLEDIEADEDLSRLFLNVVVEANAVICCRASPMQKAQMVGKIRESIDKSVTLAIGDGANDIAMIQEAHVGIGIAGREGLQAARSSDFSIARFKFMVKLLFCHGRWNYVRLSKYILGTFYKELYFFLQQAIFQRFAGYTGTSLYENWSLTCFNTLFSSLCVICIGIFDKDLSAATLISVPELYQTGITNEAFNWPVYLGSMAVGFSQGFLVFYCAYAVFGLRDLNDGTLFAIGQLLFTISVILINVKLMFLELRPMTIVPFIVVGLTVFVWFLFNIFISQEYSGSVVYLAKSQFIHHFGRNAAWWFSLFFIVITALLVDVSAQLMRRSVKPTDTDIFANMENDAFVRSRFEQESSEFLRSETADEEKQVEDFLAFREV</sequence>
<evidence type="ECO:0000313" key="24">
    <source>
        <dbReference type="JaponicusDB" id="SJAG_00669"/>
    </source>
</evidence>
<evidence type="ECO:0000256" key="4">
    <source>
        <dbReference type="ARBA" id="ARBA00022553"/>
    </source>
</evidence>
<comment type="catalytic activity">
    <reaction evidence="14">
        <text>a 1,2-diacyl-sn-glycero-3-phosphoethanolamine(out) + ATP + H2O = a 1,2-diacyl-sn-glycero-3-phosphoethanolamine(in) + ADP + phosphate + H(+)</text>
        <dbReference type="Rhea" id="RHEA:66132"/>
        <dbReference type="ChEBI" id="CHEBI:15377"/>
        <dbReference type="ChEBI" id="CHEBI:15378"/>
        <dbReference type="ChEBI" id="CHEBI:30616"/>
        <dbReference type="ChEBI" id="CHEBI:43474"/>
        <dbReference type="ChEBI" id="CHEBI:64612"/>
        <dbReference type="ChEBI" id="CHEBI:456216"/>
    </reaction>
    <physiologicalReaction direction="left-to-right" evidence="14">
        <dbReference type="Rhea" id="RHEA:66133"/>
    </physiologicalReaction>
</comment>
<feature type="binding site" evidence="16">
    <location>
        <position position="1262"/>
    </location>
    <ligand>
        <name>ATP</name>
        <dbReference type="ChEBI" id="CHEBI:30616"/>
    </ligand>
</feature>
<keyword evidence="6 17" id="KW-0479">Metal-binding</keyword>
<dbReference type="InterPro" id="IPR032630">
    <property type="entry name" value="P_typ_ATPase_c"/>
</dbReference>
<dbReference type="Proteomes" id="UP000001744">
    <property type="component" value="Unassembled WGS sequence"/>
</dbReference>
<dbReference type="GO" id="GO:0000287">
    <property type="term" value="F:magnesium ion binding"/>
    <property type="evidence" value="ECO:0007669"/>
    <property type="project" value="UniProtKB-UniRule"/>
</dbReference>
<feature type="transmembrane region" description="Helical" evidence="18">
    <location>
        <begin position="1504"/>
        <end position="1522"/>
    </location>
</feature>
<feature type="region of interest" description="Disordered" evidence="19">
    <location>
        <begin position="97"/>
        <end position="117"/>
    </location>
</feature>
<dbReference type="InterPro" id="IPR006539">
    <property type="entry name" value="P-type_ATPase_IV"/>
</dbReference>
<feature type="binding site" evidence="17">
    <location>
        <position position="1263"/>
    </location>
    <ligand>
        <name>Mg(2+)</name>
        <dbReference type="ChEBI" id="CHEBI:18420"/>
    </ligand>
</feature>
<dbReference type="PROSITE" id="PS00154">
    <property type="entry name" value="ATPASE_E1_E2"/>
    <property type="match status" value="1"/>
</dbReference>
<evidence type="ECO:0000256" key="13">
    <source>
        <dbReference type="ARBA" id="ARBA00034036"/>
    </source>
</evidence>
<evidence type="ECO:0000259" key="21">
    <source>
        <dbReference type="Pfam" id="PF16209"/>
    </source>
</evidence>
<dbReference type="GO" id="GO:0090555">
    <property type="term" value="F:phosphatidylethanolamine flippase activity"/>
    <property type="evidence" value="ECO:0007669"/>
    <property type="project" value="EnsemblFungi"/>
</dbReference>
<feature type="binding site" evidence="16">
    <location>
        <position position="1118"/>
    </location>
    <ligand>
        <name>ATP</name>
        <dbReference type="ChEBI" id="CHEBI:30616"/>
    </ligand>
</feature>
<evidence type="ECO:0000256" key="9">
    <source>
        <dbReference type="ARBA" id="ARBA00022842"/>
    </source>
</evidence>
<dbReference type="InterPro" id="IPR023298">
    <property type="entry name" value="ATPase_P-typ_TM_dom_sf"/>
</dbReference>
<dbReference type="GO" id="GO:0005886">
    <property type="term" value="C:plasma membrane"/>
    <property type="evidence" value="ECO:0000318"/>
    <property type="project" value="GO_Central"/>
</dbReference>
<dbReference type="Gene3D" id="3.40.1110.10">
    <property type="entry name" value="Calcium-transporting ATPase, cytoplasmic domain N"/>
    <property type="match status" value="2"/>
</dbReference>
<dbReference type="NCBIfam" id="TIGR01652">
    <property type="entry name" value="ATPase-Plipid"/>
    <property type="match status" value="2"/>
</dbReference>
<dbReference type="EMBL" id="KE651166">
    <property type="protein sequence ID" value="EEB05647.1"/>
    <property type="molecule type" value="Genomic_DNA"/>
</dbReference>
<feature type="binding site" evidence="16">
    <location>
        <position position="700"/>
    </location>
    <ligand>
        <name>ATP</name>
        <dbReference type="ChEBI" id="CHEBI:30616"/>
    </ligand>
</feature>
<feature type="active site" description="4-aspartylphosphate intermediate" evidence="15">
    <location>
        <position position="700"/>
    </location>
</feature>
<comment type="subcellular location">
    <subcellularLocation>
        <location evidence="2">Endomembrane system</location>
    </subcellularLocation>
    <subcellularLocation>
        <location evidence="1 18">Membrane</location>
        <topology evidence="1 18">Multi-pass membrane protein</topology>
    </subcellularLocation>
</comment>
<feature type="transmembrane region" description="Helical" evidence="18">
    <location>
        <begin position="1460"/>
        <end position="1480"/>
    </location>
</feature>
<keyword evidence="5 18" id="KW-0812">Transmembrane</keyword>
<feature type="binding site" evidence="16">
    <location>
        <position position="1232"/>
    </location>
    <ligand>
        <name>ATP</name>
        <dbReference type="ChEBI" id="CHEBI:30616"/>
    </ligand>
</feature>
<feature type="domain" description="P-type ATPase N-terminal" evidence="21">
    <location>
        <begin position="222"/>
        <end position="279"/>
    </location>
</feature>
<feature type="domain" description="P-type ATPase C-terminal" evidence="22">
    <location>
        <begin position="1285"/>
        <end position="1534"/>
    </location>
</feature>
<name>B6JW96_SCHJY</name>
<organism evidence="23 25">
    <name type="scientific">Schizosaccharomyces japonicus (strain yFS275 / FY16936)</name>
    <name type="common">Fission yeast</name>
    <dbReference type="NCBI Taxonomy" id="402676"/>
    <lineage>
        <taxon>Eukaryota</taxon>
        <taxon>Fungi</taxon>
        <taxon>Dikarya</taxon>
        <taxon>Ascomycota</taxon>
        <taxon>Taphrinomycotina</taxon>
        <taxon>Schizosaccharomycetes</taxon>
        <taxon>Schizosaccharomycetales</taxon>
        <taxon>Schizosaccharomycetaceae</taxon>
        <taxon>Schizosaccharomyces</taxon>
    </lineage>
</organism>
<dbReference type="GO" id="GO:0006892">
    <property type="term" value="P:post-Golgi vesicle-mediated transport"/>
    <property type="evidence" value="ECO:0000318"/>
    <property type="project" value="GO_Central"/>
</dbReference>
<dbReference type="InterPro" id="IPR023214">
    <property type="entry name" value="HAD_sf"/>
</dbReference>
<dbReference type="OrthoDB" id="377733at2759"/>
<dbReference type="GO" id="GO:0140345">
    <property type="term" value="F:phosphatidylcholine flippase activity"/>
    <property type="evidence" value="ECO:0007669"/>
    <property type="project" value="EnsemblFungi"/>
</dbReference>
<dbReference type="GO" id="GO:0030140">
    <property type="term" value="C:trans-Golgi network transport vesicle"/>
    <property type="evidence" value="ECO:0007669"/>
    <property type="project" value="EnsemblFungi"/>
</dbReference>
<evidence type="ECO:0000256" key="6">
    <source>
        <dbReference type="ARBA" id="ARBA00022723"/>
    </source>
</evidence>
<dbReference type="GO" id="GO:0005802">
    <property type="term" value="C:trans-Golgi network"/>
    <property type="evidence" value="ECO:0000318"/>
    <property type="project" value="GO_Central"/>
</dbReference>
<keyword evidence="8 16" id="KW-0067">ATP-binding</keyword>
<dbReference type="JaponicusDB" id="SJAG_00669">
    <property type="gene designation" value="dnf1"/>
</dbReference>
<feature type="compositionally biased region" description="Basic and acidic residues" evidence="19">
    <location>
        <begin position="347"/>
        <end position="360"/>
    </location>
</feature>
<dbReference type="Pfam" id="PF13246">
    <property type="entry name" value="Cation_ATPase"/>
    <property type="match status" value="1"/>
</dbReference>
<feature type="binding site" evidence="16">
    <location>
        <position position="1263"/>
    </location>
    <ligand>
        <name>ATP</name>
        <dbReference type="ChEBI" id="CHEBI:30616"/>
    </ligand>
</feature>
<dbReference type="GO" id="GO:0070867">
    <property type="term" value="C:mating projection tip membrane"/>
    <property type="evidence" value="ECO:0007669"/>
    <property type="project" value="EnsemblFungi"/>
</dbReference>
<dbReference type="SUPFAM" id="SSF56784">
    <property type="entry name" value="HAD-like"/>
    <property type="match status" value="1"/>
</dbReference>
<evidence type="ECO:0000256" key="18">
    <source>
        <dbReference type="RuleBase" id="RU362033"/>
    </source>
</evidence>
<dbReference type="Pfam" id="PF16212">
    <property type="entry name" value="PhoLip_ATPase_C"/>
    <property type="match status" value="1"/>
</dbReference>
<feature type="binding site" evidence="16">
    <location>
        <position position="702"/>
    </location>
    <ligand>
        <name>ATP</name>
        <dbReference type="ChEBI" id="CHEBI:30616"/>
    </ligand>
</feature>
<dbReference type="Gene3D" id="2.70.150.10">
    <property type="entry name" value="Calcium-transporting ATPase, cytoplasmic transduction domain A"/>
    <property type="match status" value="2"/>
</dbReference>
<protein>
    <recommendedName>
        <fullName evidence="18">Phospholipid-transporting ATPase</fullName>
        <ecNumber evidence="18">7.6.2.1</ecNumber>
    </recommendedName>
</protein>
<dbReference type="GO" id="GO:0016887">
    <property type="term" value="F:ATP hydrolysis activity"/>
    <property type="evidence" value="ECO:0007669"/>
    <property type="project" value="InterPro"/>
</dbReference>